<evidence type="ECO:0000313" key="3">
    <source>
        <dbReference type="EMBL" id="PWW01665.1"/>
    </source>
</evidence>
<organism evidence="3 4">
    <name type="scientific">Hoeflea marina</name>
    <dbReference type="NCBI Taxonomy" id="274592"/>
    <lineage>
        <taxon>Bacteria</taxon>
        <taxon>Pseudomonadati</taxon>
        <taxon>Pseudomonadota</taxon>
        <taxon>Alphaproteobacteria</taxon>
        <taxon>Hyphomicrobiales</taxon>
        <taxon>Rhizobiaceae</taxon>
        <taxon>Hoeflea</taxon>
    </lineage>
</organism>
<dbReference type="SUPFAM" id="SSF56059">
    <property type="entry name" value="Glutathione synthetase ATP-binding domain-like"/>
    <property type="match status" value="1"/>
</dbReference>
<dbReference type="PANTHER" id="PTHR34595:SF2">
    <property type="entry name" value="BLR2978 PROTEIN"/>
    <property type="match status" value="1"/>
</dbReference>
<dbReference type="InterPro" id="IPR025841">
    <property type="entry name" value="CP_ATPgrasp_2"/>
</dbReference>
<dbReference type="OrthoDB" id="9804079at2"/>
<keyword evidence="4" id="KW-1185">Reference proteome</keyword>
<comment type="caution">
    <text evidence="3">The sequence shown here is derived from an EMBL/GenBank/DDBJ whole genome shotgun (WGS) entry which is preliminary data.</text>
</comment>
<evidence type="ECO:0000259" key="2">
    <source>
        <dbReference type="Pfam" id="PF14403"/>
    </source>
</evidence>
<evidence type="ECO:0000313" key="4">
    <source>
        <dbReference type="Proteomes" id="UP000246352"/>
    </source>
</evidence>
<dbReference type="AlphaFoldDB" id="A0A317PL42"/>
<dbReference type="PANTHER" id="PTHR34595">
    <property type="entry name" value="BLR5612 PROTEIN"/>
    <property type="match status" value="1"/>
</dbReference>
<dbReference type="RefSeq" id="WP_110031447.1">
    <property type="nucleotide sequence ID" value="NZ_QGTR01000002.1"/>
</dbReference>
<proteinExistence type="predicted"/>
<feature type="domain" description="DUF403" evidence="1">
    <location>
        <begin position="519"/>
        <end position="793"/>
    </location>
</feature>
<reference evidence="3 4" key="1">
    <citation type="submission" date="2018-05" db="EMBL/GenBank/DDBJ databases">
        <title>Genomic Encyclopedia of Type Strains, Phase IV (KMG-IV): sequencing the most valuable type-strain genomes for metagenomic binning, comparative biology and taxonomic classification.</title>
        <authorList>
            <person name="Goeker M."/>
        </authorList>
    </citation>
    <scope>NUCLEOTIDE SEQUENCE [LARGE SCALE GENOMIC DNA]</scope>
    <source>
        <strain evidence="3 4">DSM 16791</strain>
    </source>
</reference>
<accession>A0A317PL42</accession>
<dbReference type="InterPro" id="IPR007296">
    <property type="entry name" value="DUF403"/>
</dbReference>
<gene>
    <name evidence="3" type="ORF">DFR52_102328</name>
</gene>
<dbReference type="Pfam" id="PF14403">
    <property type="entry name" value="CP_ATPgrasp_2"/>
    <property type="match status" value="1"/>
</dbReference>
<dbReference type="Proteomes" id="UP000246352">
    <property type="component" value="Unassembled WGS sequence"/>
</dbReference>
<dbReference type="EMBL" id="QGTR01000002">
    <property type="protein sequence ID" value="PWW01665.1"/>
    <property type="molecule type" value="Genomic_DNA"/>
</dbReference>
<name>A0A317PL42_9HYPH</name>
<dbReference type="Gene3D" id="3.40.50.11290">
    <property type="match status" value="1"/>
</dbReference>
<feature type="domain" description="Circularly permuted ATP-grasp type 2" evidence="2">
    <location>
        <begin position="92"/>
        <end position="471"/>
    </location>
</feature>
<sequence>MPGKANRKRAGSHAFLQGYVPSEGVPDELFDFGGEMRPGWSGLIEHLASQKADQLERSFARGRQYLRDAGVFFRQYGAGDQGVRDWPLSPVPVVLTDMEWAEISAGLIQRADLLEAVAADIYGDNSLVAQGRIPAGLVAGNPEWLRPMVGVRPASGHFLHFVAFEIGRRPDGRWWVLGDRTQAPSGAGYALENRVASMRSFSGYYRNANVVRLASFFRAFRDGLNALKQDPSGRVGILSPGPMTDTYYEHAYIARYLGMMLLEGEDLTVESGRLMVRTVSGLQPVSVLWRRLDSVWVDPLELDESSRLGTPGLLTAVRNGNVTMINALGTGVLESRAFLAFLPRLSEVLLGAPLRMPNVATWWCGGADERAHVAGHADRMMIGPANSIRLPLEPGEDTALGGAAAQRKGRDVAAWLEAEGDRLIGQDQVTLSTTPAWFEGRLVPRPMSIRVFLARTEDGWQVMPGGYARLAAEQDPSAVSIRQGGSVADVWVVSDKPVAADTMLHHSTETFVRSLPGILPSRAADNLFWLGRYVERAEGTMRLVRAYNGRIDETPAGGSPLMDSLKEFLEDRDVDVEEGLPRHLVRTLSSAVNSASHIRDRFSVDAWASLTDLQRTLAKMSPKVVPGDDAAAAMGVLLRKITGFSGLVNDNMYRFTGWRFLTLGRSIERALAMASLLSVFADRDAREGGFDLCVEVGDSVMSHRRRYSVTTSRETVIDLLALDHLNPRSIAYHVDEIRNQISLLPGAEVNGQLSGLSRSALKLYSDLTLHTPQTLDGEALGRILQDIYTLTGDVAGTYLS</sequence>
<protein>
    <submittedName>
        <fullName evidence="3">Putative circularly permuted ATP-grasp superfamily protein</fullName>
    </submittedName>
</protein>
<evidence type="ECO:0000259" key="1">
    <source>
        <dbReference type="Pfam" id="PF04168"/>
    </source>
</evidence>
<dbReference type="Pfam" id="PF04168">
    <property type="entry name" value="Alpha-E"/>
    <property type="match status" value="1"/>
</dbReference>
<dbReference type="InterPro" id="IPR051680">
    <property type="entry name" value="ATP-dep_Glu-Cys_Ligase-2"/>
</dbReference>